<reference evidence="6 7" key="1">
    <citation type="submission" date="2016-03" db="EMBL/GenBank/DDBJ databases">
        <title>Deep-sea bacteria in the southern Pacific.</title>
        <authorList>
            <person name="Tang K."/>
        </authorList>
    </citation>
    <scope>NUCLEOTIDE SEQUENCE [LARGE SCALE GENOMIC DNA]</scope>
    <source>
        <strain evidence="6 7">JLT2016</strain>
        <plasmid evidence="7">Plasmid ptpro6</plasmid>
    </source>
</reference>
<dbReference type="GO" id="GO:0140359">
    <property type="term" value="F:ABC-type transporter activity"/>
    <property type="evidence" value="ECO:0007669"/>
    <property type="project" value="InterPro"/>
</dbReference>
<dbReference type="AlphaFoldDB" id="A0A1U7DE16"/>
<keyword evidence="2 4" id="KW-0813">Transport</keyword>
<evidence type="ECO:0000259" key="5">
    <source>
        <dbReference type="PROSITE" id="PS51012"/>
    </source>
</evidence>
<keyword evidence="4" id="KW-0812">Transmembrane</keyword>
<evidence type="ECO:0000256" key="1">
    <source>
        <dbReference type="ARBA" id="ARBA00007783"/>
    </source>
</evidence>
<feature type="domain" description="ABC transmembrane type-2" evidence="5">
    <location>
        <begin position="34"/>
        <end position="255"/>
    </location>
</feature>
<comment type="subcellular location">
    <subcellularLocation>
        <location evidence="4">Cell inner membrane</location>
        <topology evidence="4">Multi-pass membrane protein</topology>
    </subcellularLocation>
</comment>
<dbReference type="RefSeq" id="WP_076625998.1">
    <property type="nucleotide sequence ID" value="NZ_BMEW01000010.1"/>
</dbReference>
<dbReference type="KEGG" id="tpro:Ga0080559_TMP5268"/>
<feature type="transmembrane region" description="Helical" evidence="4">
    <location>
        <begin position="233"/>
        <end position="252"/>
    </location>
</feature>
<proteinExistence type="inferred from homology"/>
<gene>
    <name evidence="6" type="ORF">Ga0080559_TMP5268</name>
</gene>
<keyword evidence="3" id="KW-0972">Capsule biogenesis/degradation</keyword>
<sequence>MAHAPQSPRELRAVRTIAALVLREMGTTHGRAIGGYLWAILEPVGGILLLTLAFSMAFRSPSLGTNFPLFYASGLLPFLMYIDLSQKISVTIRFSKALLFYPAVTFIDALLARLLINGLTQILIFCLVLGGILVLYDVRVMLDIPALVLALSMAIALSVGIGTMNCFLLSLYPTWERAWAILNRPLLLISCIFFIFDDIPEPFKSVLWYNPLVHIIGQTRKGIYSFYNGDYVSPAYVFGIALVTFAFGLVMLRKHYKTIINT</sequence>
<protein>
    <recommendedName>
        <fullName evidence="4">Transport permease protein</fullName>
    </recommendedName>
</protein>
<feature type="transmembrane region" description="Helical" evidence="4">
    <location>
        <begin position="33"/>
        <end position="57"/>
    </location>
</feature>
<dbReference type="PRINTS" id="PR00164">
    <property type="entry name" value="ABC2TRNSPORT"/>
</dbReference>
<dbReference type="GO" id="GO:0043190">
    <property type="term" value="C:ATP-binding cassette (ABC) transporter complex"/>
    <property type="evidence" value="ECO:0007669"/>
    <property type="project" value="InterPro"/>
</dbReference>
<feature type="transmembrane region" description="Helical" evidence="4">
    <location>
        <begin position="122"/>
        <end position="140"/>
    </location>
</feature>
<name>A0A1U7DE16_9RHOB</name>
<dbReference type="PANTHER" id="PTHR30413">
    <property type="entry name" value="INNER MEMBRANE TRANSPORT PERMEASE"/>
    <property type="match status" value="1"/>
</dbReference>
<organism evidence="6 7">
    <name type="scientific">Salipiger profundus</name>
    <dbReference type="NCBI Taxonomy" id="1229727"/>
    <lineage>
        <taxon>Bacteria</taxon>
        <taxon>Pseudomonadati</taxon>
        <taxon>Pseudomonadota</taxon>
        <taxon>Alphaproteobacteria</taxon>
        <taxon>Rhodobacterales</taxon>
        <taxon>Roseobacteraceae</taxon>
        <taxon>Salipiger</taxon>
    </lineage>
</organism>
<comment type="similarity">
    <text evidence="1 4">Belongs to the ABC-2 integral membrane protein family.</text>
</comment>
<keyword evidence="4" id="KW-0472">Membrane</keyword>
<dbReference type="PROSITE" id="PS51012">
    <property type="entry name" value="ABC_TM2"/>
    <property type="match status" value="1"/>
</dbReference>
<keyword evidence="4" id="KW-1003">Cell membrane</keyword>
<feature type="transmembrane region" description="Helical" evidence="4">
    <location>
        <begin position="69"/>
        <end position="85"/>
    </location>
</feature>
<dbReference type="InterPro" id="IPR047817">
    <property type="entry name" value="ABC2_TM_bact-type"/>
</dbReference>
<evidence type="ECO:0000313" key="7">
    <source>
        <dbReference type="Proteomes" id="UP000186559"/>
    </source>
</evidence>
<dbReference type="GO" id="GO:0015920">
    <property type="term" value="P:lipopolysaccharide transport"/>
    <property type="evidence" value="ECO:0007669"/>
    <property type="project" value="TreeGrafter"/>
</dbReference>
<geneLocation type="plasmid" evidence="7">
    <name>ptpro6</name>
</geneLocation>
<evidence type="ECO:0000256" key="2">
    <source>
        <dbReference type="ARBA" id="ARBA00022448"/>
    </source>
</evidence>
<evidence type="ECO:0000256" key="3">
    <source>
        <dbReference type="ARBA" id="ARBA00022903"/>
    </source>
</evidence>
<dbReference type="InterPro" id="IPR000412">
    <property type="entry name" value="ABC_2_transport"/>
</dbReference>
<dbReference type="Proteomes" id="UP000186559">
    <property type="component" value="Plasmid pTPRO6"/>
</dbReference>
<dbReference type="PANTHER" id="PTHR30413:SF10">
    <property type="entry name" value="CAPSULE POLYSACCHARIDE EXPORT INNER-MEMBRANE PROTEIN CTRC"/>
    <property type="match status" value="1"/>
</dbReference>
<evidence type="ECO:0000256" key="4">
    <source>
        <dbReference type="RuleBase" id="RU361157"/>
    </source>
</evidence>
<keyword evidence="4" id="KW-1133">Transmembrane helix</keyword>
<dbReference type="EMBL" id="CP014802">
    <property type="protein sequence ID" value="APX26368.1"/>
    <property type="molecule type" value="Genomic_DNA"/>
</dbReference>
<keyword evidence="6" id="KW-0614">Plasmid</keyword>
<feature type="transmembrane region" description="Helical" evidence="4">
    <location>
        <begin position="147"/>
        <end position="172"/>
    </location>
</feature>
<keyword evidence="7" id="KW-1185">Reference proteome</keyword>
<evidence type="ECO:0000313" key="6">
    <source>
        <dbReference type="EMBL" id="APX26368.1"/>
    </source>
</evidence>
<feature type="transmembrane region" description="Helical" evidence="4">
    <location>
        <begin position="178"/>
        <end position="196"/>
    </location>
</feature>
<accession>A0A1U7DE16</accession>